<dbReference type="OrthoDB" id="3721973at2"/>
<dbReference type="Proteomes" id="UP000256253">
    <property type="component" value="Unassembled WGS sequence"/>
</dbReference>
<sequence length="323" mass="34917">MRYVITGVRSKTHLIHIAAYLRRELARGTGHLDVAFVGGGRFLGNSSVTAADVVGFLPDDPRLGLTFPEGEQRWSSTGDLTYIAVGAPGIKPWMRLRRNGIRHSIRVVVTDEGIGTYGDWRTRRDALARQGAGQPWRTVRPLAIAAADRMLTTERFAMYDKARGWALEPQIADEFRALVPAGAEQSSDRVVFLTQPWVELGVLSADAYLAHIAEVSRGVEADGLRLAVRPHPAEDTGRYAGFEILDEAFTAEADPAIVGAAGVVGGTSTALLNLAALHGLPSARLVVPGLEHLEDELGADQRALLDAYLPRAAEVGQWRGLQS</sequence>
<comment type="caution">
    <text evidence="1">The sequence shown here is derived from an EMBL/GenBank/DDBJ whole genome shotgun (WGS) entry which is preliminary data.</text>
</comment>
<accession>A0A3D9UPU7</accession>
<dbReference type="AlphaFoldDB" id="A0A3D9UPU7"/>
<gene>
    <name evidence="1" type="ORF">DFJ65_1481</name>
</gene>
<protein>
    <recommendedName>
        <fullName evidence="3">Capsular polysaccharide biosynthesis protein</fullName>
    </recommendedName>
</protein>
<dbReference type="InterPro" id="IPR010866">
    <property type="entry name" value="A-2_8-polyST"/>
</dbReference>
<evidence type="ECO:0008006" key="3">
    <source>
        <dbReference type="Google" id="ProtNLM"/>
    </source>
</evidence>
<dbReference type="EMBL" id="QTUA01000001">
    <property type="protein sequence ID" value="REF30473.1"/>
    <property type="molecule type" value="Genomic_DNA"/>
</dbReference>
<dbReference type="Pfam" id="PF07388">
    <property type="entry name" value="A-2_8-polyST"/>
    <property type="match status" value="1"/>
</dbReference>
<reference evidence="1 2" key="1">
    <citation type="submission" date="2018-08" db="EMBL/GenBank/DDBJ databases">
        <title>Sequencing the genomes of 1000 actinobacteria strains.</title>
        <authorList>
            <person name="Klenk H.-P."/>
        </authorList>
    </citation>
    <scope>NUCLEOTIDE SEQUENCE [LARGE SCALE GENOMIC DNA]</scope>
    <source>
        <strain evidence="1 2">DSM 22967</strain>
    </source>
</reference>
<evidence type="ECO:0000313" key="1">
    <source>
        <dbReference type="EMBL" id="REF30473.1"/>
    </source>
</evidence>
<organism evidence="1 2">
    <name type="scientific">Calidifontibacter indicus</name>
    <dbReference type="NCBI Taxonomy" id="419650"/>
    <lineage>
        <taxon>Bacteria</taxon>
        <taxon>Bacillati</taxon>
        <taxon>Actinomycetota</taxon>
        <taxon>Actinomycetes</taxon>
        <taxon>Micrococcales</taxon>
        <taxon>Dermacoccaceae</taxon>
        <taxon>Calidifontibacter</taxon>
    </lineage>
</organism>
<dbReference type="RefSeq" id="WP_115922460.1">
    <property type="nucleotide sequence ID" value="NZ_QTUA01000001.1"/>
</dbReference>
<proteinExistence type="predicted"/>
<evidence type="ECO:0000313" key="2">
    <source>
        <dbReference type="Proteomes" id="UP000256253"/>
    </source>
</evidence>
<keyword evidence="2" id="KW-1185">Reference proteome</keyword>
<name>A0A3D9UPU7_9MICO</name>